<evidence type="ECO:0000256" key="1">
    <source>
        <dbReference type="SAM" id="MobiDB-lite"/>
    </source>
</evidence>
<feature type="compositionally biased region" description="Basic and acidic residues" evidence="1">
    <location>
        <begin position="358"/>
        <end position="370"/>
    </location>
</feature>
<name>A0A3E1HBM0_9MYCO</name>
<dbReference type="InterPro" id="IPR043796">
    <property type="entry name" value="ESX-1_EspA/EspE-like"/>
</dbReference>
<dbReference type="OrthoDB" id="4719109at2"/>
<protein>
    <submittedName>
        <fullName evidence="3">Secretion protein EspA</fullName>
    </submittedName>
</protein>
<dbReference type="RefSeq" id="WP_116541079.1">
    <property type="nucleotide sequence ID" value="NZ_QAYL01000049.1"/>
</dbReference>
<evidence type="ECO:0000313" key="4">
    <source>
        <dbReference type="Proteomes" id="UP000258522"/>
    </source>
</evidence>
<sequence length="401" mass="40859">MSAAFIIDPTISSIEGLRALLGIGVPNDGGILYSSLSFFEKALEDLASAFPGDSWLGSAADKYAGKNHNHVNFFQELADLDRDLISLIHDEAGAIQTARDVLEGAIWTLKSVRSVAVDMTYIPVVGYAMSAAFQAQVCAAAMAAVGGGLAYLLVKAAINTAKFVALLARLAKLLAAAVADTVADISGVVNIVKVILEEVGHFITGALAGLKNLWDKLAGWISRLISGLFSHWLSSLHSLFGGIPGLSSATSGLSQVTGLFSAAGLSGSSGLTSAESLASSADLPSLVGIAGGSGLAGLPQVAQLHVASVRQGLRPRGDGPAETSAEQLGRKPEPVSAQGPQGMGGSQGMGSMCPSSAKSKDATTKTKKYSEGAAAGTDDAERAPVEVESGGGTRVVMQHVV</sequence>
<dbReference type="EMBL" id="QAYL01000049">
    <property type="protein sequence ID" value="RFD23871.1"/>
    <property type="molecule type" value="Genomic_DNA"/>
</dbReference>
<proteinExistence type="predicted"/>
<evidence type="ECO:0000259" key="2">
    <source>
        <dbReference type="Pfam" id="PF18879"/>
    </source>
</evidence>
<organism evidence="3 4">
    <name type="scientific">Mycobacterium uberis</name>
    <dbReference type="NCBI Taxonomy" id="2162698"/>
    <lineage>
        <taxon>Bacteria</taxon>
        <taxon>Bacillati</taxon>
        <taxon>Actinomycetota</taxon>
        <taxon>Actinomycetes</taxon>
        <taxon>Mycobacteriales</taxon>
        <taxon>Mycobacteriaceae</taxon>
        <taxon>Mycobacterium</taxon>
    </lineage>
</organism>
<keyword evidence="4" id="KW-1185">Reference proteome</keyword>
<feature type="region of interest" description="Disordered" evidence="1">
    <location>
        <begin position="311"/>
        <end position="401"/>
    </location>
</feature>
<comment type="caution">
    <text evidence="3">The sequence shown here is derived from an EMBL/GenBank/DDBJ whole genome shotgun (WGS) entry which is preliminary data.</text>
</comment>
<reference evidence="3 4" key="1">
    <citation type="submission" date="2018-07" db="EMBL/GenBank/DDBJ databases">
        <title>Whole genome sequence of Mycobacterium uberis.</title>
        <authorList>
            <person name="Benjak A."/>
        </authorList>
    </citation>
    <scope>NUCLEOTIDE SEQUENCE [LARGE SCALE GENOMIC DNA]</scope>
    <source>
        <strain evidence="3 4">Jura</strain>
    </source>
</reference>
<dbReference type="Pfam" id="PF18879">
    <property type="entry name" value="EspA_EspE"/>
    <property type="match status" value="1"/>
</dbReference>
<dbReference type="AlphaFoldDB" id="A0A3E1HBM0"/>
<accession>A0A3E1HBM0</accession>
<gene>
    <name evidence="3" type="ORF">MUBE_14610</name>
</gene>
<evidence type="ECO:0000313" key="3">
    <source>
        <dbReference type="EMBL" id="RFD23871.1"/>
    </source>
</evidence>
<dbReference type="Proteomes" id="UP000258522">
    <property type="component" value="Unassembled WGS sequence"/>
</dbReference>
<feature type="domain" description="ESX-1 secretion-associated protein EspA/EspE-like" evidence="2">
    <location>
        <begin position="21"/>
        <end position="103"/>
    </location>
</feature>